<evidence type="ECO:0000313" key="10">
    <source>
        <dbReference type="EMBL" id="USG64332.1"/>
    </source>
</evidence>
<name>A0ABY4WAX4_9BACL</name>
<gene>
    <name evidence="10" type="ORF">NDK47_19535</name>
</gene>
<evidence type="ECO:0000256" key="4">
    <source>
        <dbReference type="ARBA" id="ARBA00008236"/>
    </source>
</evidence>
<keyword evidence="5 10" id="KW-0031">Aminopeptidase</keyword>
<dbReference type="Pfam" id="PF02073">
    <property type="entry name" value="Peptidase_M29"/>
    <property type="match status" value="1"/>
</dbReference>
<evidence type="ECO:0000256" key="8">
    <source>
        <dbReference type="ARBA" id="ARBA00022801"/>
    </source>
</evidence>
<comment type="cofactor">
    <cofactor evidence="2">
        <name>Mg(2+)</name>
        <dbReference type="ChEBI" id="CHEBI:18420"/>
    </cofactor>
</comment>
<reference evidence="10" key="1">
    <citation type="submission" date="2022-06" db="EMBL/GenBank/DDBJ databases">
        <title>Genome sequencing of Brevibacillus sp. BB3-R1.</title>
        <authorList>
            <person name="Heo J."/>
            <person name="Lee D."/>
            <person name="Won M."/>
            <person name="Han B.-H."/>
            <person name="Hong S.-B."/>
            <person name="Kwon S.-W."/>
        </authorList>
    </citation>
    <scope>NUCLEOTIDE SEQUENCE</scope>
    <source>
        <strain evidence="10">BB3-R1</strain>
    </source>
</reference>
<evidence type="ECO:0000256" key="5">
    <source>
        <dbReference type="ARBA" id="ARBA00022438"/>
    </source>
</evidence>
<evidence type="ECO:0000256" key="7">
    <source>
        <dbReference type="ARBA" id="ARBA00022723"/>
    </source>
</evidence>
<comment type="cofactor">
    <cofactor evidence="3">
        <name>Zn(2+)</name>
        <dbReference type="ChEBI" id="CHEBI:29105"/>
    </cofactor>
</comment>
<evidence type="ECO:0000256" key="9">
    <source>
        <dbReference type="ARBA" id="ARBA00023049"/>
    </source>
</evidence>
<dbReference type="RefSeq" id="WP_251871446.1">
    <property type="nucleotide sequence ID" value="NZ_CP098755.1"/>
</dbReference>
<keyword evidence="8" id="KW-0378">Hydrolase</keyword>
<evidence type="ECO:0000313" key="11">
    <source>
        <dbReference type="Proteomes" id="UP001056500"/>
    </source>
</evidence>
<dbReference type="EMBL" id="CP098755">
    <property type="protein sequence ID" value="USG64332.1"/>
    <property type="molecule type" value="Genomic_DNA"/>
</dbReference>
<evidence type="ECO:0000256" key="6">
    <source>
        <dbReference type="ARBA" id="ARBA00022670"/>
    </source>
</evidence>
<evidence type="ECO:0000256" key="3">
    <source>
        <dbReference type="ARBA" id="ARBA00001947"/>
    </source>
</evidence>
<dbReference type="SUPFAM" id="SSF144052">
    <property type="entry name" value="Thermophilic metalloprotease-like"/>
    <property type="match status" value="1"/>
</dbReference>
<dbReference type="Gene3D" id="3.40.1830.10">
    <property type="entry name" value="Thermophilic metalloprotease (M29)"/>
    <property type="match status" value="1"/>
</dbReference>
<comment type="cofactor">
    <cofactor evidence="1">
        <name>Co(2+)</name>
        <dbReference type="ChEBI" id="CHEBI:48828"/>
    </cofactor>
</comment>
<organism evidence="10 11">
    <name type="scientific">Brevibacillus ruminantium</name>
    <dbReference type="NCBI Taxonomy" id="2950604"/>
    <lineage>
        <taxon>Bacteria</taxon>
        <taxon>Bacillati</taxon>
        <taxon>Bacillota</taxon>
        <taxon>Bacilli</taxon>
        <taxon>Bacillales</taxon>
        <taxon>Paenibacillaceae</taxon>
        <taxon>Brevibacillus</taxon>
    </lineage>
</organism>
<dbReference type="GO" id="GO:0004177">
    <property type="term" value="F:aminopeptidase activity"/>
    <property type="evidence" value="ECO:0007669"/>
    <property type="project" value="UniProtKB-KW"/>
</dbReference>
<dbReference type="InterPro" id="IPR052170">
    <property type="entry name" value="M29_Exopeptidase"/>
</dbReference>
<protein>
    <submittedName>
        <fullName evidence="10">Aminopeptidase</fullName>
    </submittedName>
</protein>
<dbReference type="Proteomes" id="UP001056500">
    <property type="component" value="Chromosome"/>
</dbReference>
<dbReference type="PANTHER" id="PTHR34448:SF1">
    <property type="entry name" value="BLL6088 PROTEIN"/>
    <property type="match status" value="1"/>
</dbReference>
<evidence type="ECO:0000256" key="2">
    <source>
        <dbReference type="ARBA" id="ARBA00001946"/>
    </source>
</evidence>
<keyword evidence="9" id="KW-0482">Metalloprotease</keyword>
<keyword evidence="7" id="KW-0479">Metal-binding</keyword>
<comment type="similarity">
    <text evidence="4">Belongs to the peptidase M29 family.</text>
</comment>
<dbReference type="InterPro" id="IPR000787">
    <property type="entry name" value="Peptidase_M29"/>
</dbReference>
<dbReference type="InterPro" id="IPR035097">
    <property type="entry name" value="M29_N-terminal"/>
</dbReference>
<proteinExistence type="inferred from homology"/>
<evidence type="ECO:0000256" key="1">
    <source>
        <dbReference type="ARBA" id="ARBA00001941"/>
    </source>
</evidence>
<accession>A0ABY4WAX4</accession>
<dbReference type="PANTHER" id="PTHR34448">
    <property type="entry name" value="AMINOPEPTIDASE"/>
    <property type="match status" value="1"/>
</dbReference>
<keyword evidence="6" id="KW-0645">Protease</keyword>
<sequence length="368" mass="42242">MKDPRITKMAENLISYSLDVQAGENVCIALHGEGEPLAIELVRKLYERGAHPYVKIFQPRLQREWLRGLTEEQIVQHFRFEQEMWYGMHAYIGIHGMTNDAELSDVPVEKQRLYGQAFEQIAHYIDNKTKGIRIHYPTASFAQKANMSTEAFEDFYYQVCSLDYRKLEEACQPLYEWMDRTDKVHIIGPGTDLVFSIRGVETQIAAGKRNIPDGEVYTAPVRHSINGRISYNVPSQYKGTSFERISFTIQEGKIVETAANDTFKLNEILDTDEGARYIGEFAIGVNPYILHPMNDILFDEKIAGSFHLTPGRAYEHADNGNRSLIHWDLISIQRADYGGGEIWFDDVLIRKDGLFVPEALQELNPIKW</sequence>
<keyword evidence="11" id="KW-1185">Reference proteome</keyword>